<proteinExistence type="predicted"/>
<evidence type="ECO:0000313" key="3">
    <source>
        <dbReference type="Proteomes" id="UP000230108"/>
    </source>
</evidence>
<reference evidence="3" key="1">
    <citation type="submission" date="2017-09" db="EMBL/GenBank/DDBJ databases">
        <title>Depth-based differentiation of microbial function through sediment-hosted aquifers and enrichment of novel symbionts in the deep terrestrial subsurface.</title>
        <authorList>
            <person name="Probst A.J."/>
            <person name="Ladd B."/>
            <person name="Jarett J.K."/>
            <person name="Geller-Mcgrath D.E."/>
            <person name="Sieber C.M.K."/>
            <person name="Emerson J.B."/>
            <person name="Anantharaman K."/>
            <person name="Thomas B.C."/>
            <person name="Malmstrom R."/>
            <person name="Stieglmeier M."/>
            <person name="Klingl A."/>
            <person name="Woyke T."/>
            <person name="Ryan C.M."/>
            <person name="Banfield J.F."/>
        </authorList>
    </citation>
    <scope>NUCLEOTIDE SEQUENCE [LARGE SCALE GENOMIC DNA]</scope>
</reference>
<accession>A0A2M7QDF8</accession>
<keyword evidence="1" id="KW-1133">Transmembrane helix</keyword>
<sequence length="315" mass="32046">MKRSESGEIATLLAIGAMIVVAVSAITSSFFVNQKQSTSTRAAASVYTGCEFSKSDCSDNPSVAALCVSPVSSYCIACPGHADEGYKCKLKPIGATVPSLTPKPTATANLPTGGVGSNGKYKTSDPGYDPSGCNAKPSYVFNCCTKEGIFTGCYASPCNGSKVNPNLDTNQYQSCLGLQPPTAAPTSGINGKPMVNGEINGCCFLFDKNSECGGGPMLAYWGDGMRCIASSGLGSVSYQGPCNAYVFEGRMPGIGLTIGQKVCLSSGSGPTTTPAIPPTAIPATPVPGGANPTAVPTLPPANTMLKTFSDGAYVC</sequence>
<protein>
    <submittedName>
        <fullName evidence="2">Uncharacterized protein</fullName>
    </submittedName>
</protein>
<evidence type="ECO:0000313" key="2">
    <source>
        <dbReference type="EMBL" id="PIY68903.1"/>
    </source>
</evidence>
<dbReference type="AlphaFoldDB" id="A0A2M7QDF8"/>
<keyword evidence="1" id="KW-0812">Transmembrane</keyword>
<gene>
    <name evidence="2" type="ORF">COY90_03370</name>
</gene>
<feature type="non-terminal residue" evidence="2">
    <location>
        <position position="315"/>
    </location>
</feature>
<keyword evidence="1" id="KW-0472">Membrane</keyword>
<dbReference type="EMBL" id="PFLF01000073">
    <property type="protein sequence ID" value="PIY68903.1"/>
    <property type="molecule type" value="Genomic_DNA"/>
</dbReference>
<feature type="transmembrane region" description="Helical" evidence="1">
    <location>
        <begin position="12"/>
        <end position="32"/>
    </location>
</feature>
<evidence type="ECO:0000256" key="1">
    <source>
        <dbReference type="SAM" id="Phobius"/>
    </source>
</evidence>
<name>A0A2M7QDF8_9BACT</name>
<comment type="caution">
    <text evidence="2">The sequence shown here is derived from an EMBL/GenBank/DDBJ whole genome shotgun (WGS) entry which is preliminary data.</text>
</comment>
<organism evidence="2 3">
    <name type="scientific">Candidatus Roizmanbacteria bacterium CG_4_10_14_0_8_um_filter_39_9</name>
    <dbReference type="NCBI Taxonomy" id="1974829"/>
    <lineage>
        <taxon>Bacteria</taxon>
        <taxon>Candidatus Roizmaniibacteriota</taxon>
    </lineage>
</organism>
<dbReference type="Proteomes" id="UP000230108">
    <property type="component" value="Unassembled WGS sequence"/>
</dbReference>